<keyword evidence="2" id="KW-0472">Membrane</keyword>
<gene>
    <name evidence="3" type="ORF">FNF27_04252</name>
</gene>
<feature type="transmembrane region" description="Helical" evidence="2">
    <location>
        <begin position="40"/>
        <end position="61"/>
    </location>
</feature>
<feature type="transmembrane region" description="Helical" evidence="2">
    <location>
        <begin position="82"/>
        <end position="106"/>
    </location>
</feature>
<keyword evidence="2" id="KW-0812">Transmembrane</keyword>
<comment type="caution">
    <text evidence="3">The sequence shown here is derived from an EMBL/GenBank/DDBJ whole genome shotgun (WGS) entry which is preliminary data.</text>
</comment>
<dbReference type="Proteomes" id="UP000322899">
    <property type="component" value="Unassembled WGS sequence"/>
</dbReference>
<name>A0A5A8EE63_CAFRO</name>
<accession>A0A5A8EE63</accession>
<evidence type="ECO:0000313" key="4">
    <source>
        <dbReference type="Proteomes" id="UP000322899"/>
    </source>
</evidence>
<evidence type="ECO:0000256" key="2">
    <source>
        <dbReference type="SAM" id="Phobius"/>
    </source>
</evidence>
<reference evidence="3 4" key="1">
    <citation type="submission" date="2019-07" db="EMBL/GenBank/DDBJ databases">
        <title>Genomes of Cafeteria roenbergensis.</title>
        <authorList>
            <person name="Fischer M.G."/>
            <person name="Hackl T."/>
            <person name="Roman M."/>
        </authorList>
    </citation>
    <scope>NUCLEOTIDE SEQUENCE [LARGE SCALE GENOMIC DNA]</scope>
    <source>
        <strain evidence="3 4">E4-10P</strain>
    </source>
</reference>
<keyword evidence="2" id="KW-1133">Transmembrane helix</keyword>
<feature type="transmembrane region" description="Helical" evidence="2">
    <location>
        <begin position="240"/>
        <end position="269"/>
    </location>
</feature>
<feature type="compositionally biased region" description="Basic residues" evidence="1">
    <location>
        <begin position="10"/>
        <end position="20"/>
    </location>
</feature>
<evidence type="ECO:0000313" key="3">
    <source>
        <dbReference type="EMBL" id="KAA0174240.1"/>
    </source>
</evidence>
<organism evidence="3 4">
    <name type="scientific">Cafeteria roenbergensis</name>
    <name type="common">Marine flagellate</name>
    <dbReference type="NCBI Taxonomy" id="33653"/>
    <lineage>
        <taxon>Eukaryota</taxon>
        <taxon>Sar</taxon>
        <taxon>Stramenopiles</taxon>
        <taxon>Bigyra</taxon>
        <taxon>Opalozoa</taxon>
        <taxon>Bicosoecida</taxon>
        <taxon>Cafeteriaceae</taxon>
        <taxon>Cafeteria</taxon>
    </lineage>
</organism>
<feature type="region of interest" description="Disordered" evidence="1">
    <location>
        <begin position="1"/>
        <end position="30"/>
    </location>
</feature>
<feature type="region of interest" description="Disordered" evidence="1">
    <location>
        <begin position="276"/>
        <end position="319"/>
    </location>
</feature>
<feature type="compositionally biased region" description="Low complexity" evidence="1">
    <location>
        <begin position="146"/>
        <end position="161"/>
    </location>
</feature>
<dbReference type="EMBL" id="VLTO01000024">
    <property type="protein sequence ID" value="KAA0174240.1"/>
    <property type="molecule type" value="Genomic_DNA"/>
</dbReference>
<dbReference type="AlphaFoldDB" id="A0A5A8EE63"/>
<evidence type="ECO:0000256" key="1">
    <source>
        <dbReference type="SAM" id="MobiDB-lite"/>
    </source>
</evidence>
<proteinExistence type="predicted"/>
<protein>
    <submittedName>
        <fullName evidence="3">Uncharacterized protein</fullName>
    </submittedName>
</protein>
<feature type="region of interest" description="Disordered" evidence="1">
    <location>
        <begin position="118"/>
        <end position="165"/>
    </location>
</feature>
<sequence length="319" mass="32428">MDAYPPGSRHPGRRGGRKSGKAAGGGSGPGDDQAGGLGTAVFALTLLAMILILAGYILLLVHGGGGAPLCSDRTLSDNMGRVGTGIASLFLVMAFGTVLIPALGLVCCNRTTRAAFGWSMHGSPPPSGRRGDGLASTTGARGGGTADTQSASQASRSTTGTEPAVTGVGHSIDVHDLGTQASAQSDSFVRRDLLLPDGADTSSAQQRSVFAFGHVFRYSDPDIQGRLQTCAQPLRVIVEVLVWAQLALFLVAATCACCGFPLLVLVVALGRNAKDQGPDSGAGDAGNESFRAVGEPTWSEAPDHAAMLAGTGSRRDADP</sequence>